<sequence length="91" mass="10565">MTDLDDFEQRVRRTEADIVRFCEQHDFEITGVDRVVDEVAAAMIIGYGTVDALRKAIKDGTLDLPYRMIGKSRKYRIVDLAAHIERNYRCE</sequence>
<reference evidence="1 2" key="1">
    <citation type="submission" date="2019-12" db="EMBL/GenBank/DDBJ databases">
        <title>Paraburkholderia acidiphila 7Q-K02 sp. nov and Paraburkholderia acidisoli DHF22 sp. nov., two strains isolated from forest soil.</title>
        <authorList>
            <person name="Gao Z."/>
            <person name="Qiu L."/>
        </authorList>
    </citation>
    <scope>NUCLEOTIDE SEQUENCE [LARGE SCALE GENOMIC DNA]</scope>
    <source>
        <strain evidence="1 2">7Q-K02</strain>
    </source>
</reference>
<accession>A0A7Z2G8U4</accession>
<name>A0A7Z2G8U4_9BURK</name>
<proteinExistence type="predicted"/>
<keyword evidence="2" id="KW-1185">Reference proteome</keyword>
<evidence type="ECO:0000313" key="1">
    <source>
        <dbReference type="EMBL" id="QGZ57182.1"/>
    </source>
</evidence>
<dbReference type="Proteomes" id="UP000434209">
    <property type="component" value="Chromosome 2"/>
</dbReference>
<evidence type="ECO:0000313" key="2">
    <source>
        <dbReference type="Proteomes" id="UP000434209"/>
    </source>
</evidence>
<dbReference type="RefSeq" id="WP_158760130.1">
    <property type="nucleotide sequence ID" value="NZ_CP046910.1"/>
</dbReference>
<dbReference type="EMBL" id="CP046910">
    <property type="protein sequence ID" value="QGZ57182.1"/>
    <property type="molecule type" value="Genomic_DNA"/>
</dbReference>
<protein>
    <recommendedName>
        <fullName evidence="3">Helix-turn-helix domain-containing protein</fullName>
    </recommendedName>
</protein>
<dbReference type="KEGG" id="pacp:FAZ97_19845"/>
<gene>
    <name evidence="1" type="ORF">FAZ97_19845</name>
</gene>
<dbReference type="AlphaFoldDB" id="A0A7Z2G8U4"/>
<evidence type="ECO:0008006" key="3">
    <source>
        <dbReference type="Google" id="ProtNLM"/>
    </source>
</evidence>
<organism evidence="1 2">
    <name type="scientific">Paraburkholderia acidiphila</name>
    <dbReference type="NCBI Taxonomy" id="2571747"/>
    <lineage>
        <taxon>Bacteria</taxon>
        <taxon>Pseudomonadati</taxon>
        <taxon>Pseudomonadota</taxon>
        <taxon>Betaproteobacteria</taxon>
        <taxon>Burkholderiales</taxon>
        <taxon>Burkholderiaceae</taxon>
        <taxon>Paraburkholderia</taxon>
    </lineage>
</organism>